<dbReference type="AlphaFoldDB" id="A0A552DPR0"/>
<gene>
    <name evidence="2" type="ORF">EWV81_14585</name>
</gene>
<comment type="caution">
    <text evidence="2">The sequence shown here is derived from an EMBL/GenBank/DDBJ whole genome shotgun (WGS) entry which is preliminary data.</text>
</comment>
<reference evidence="2 3" key="1">
    <citation type="submission" date="2019-01" db="EMBL/GenBank/DDBJ databases">
        <title>Coherence of Microcystis species and biogeography revealed through population genomics.</title>
        <authorList>
            <person name="Perez-Carrascal O.M."/>
            <person name="Terrat Y."/>
            <person name="Giani A."/>
            <person name="Fortin N."/>
            <person name="Tromas N."/>
            <person name="Shapiro B.J."/>
        </authorList>
    </citation>
    <scope>NUCLEOTIDE SEQUENCE [LARGE SCALE GENOMIC DNA]</scope>
    <source>
        <strain evidence="2">Ma_SC_T_19800800_S464</strain>
    </source>
</reference>
<name>A0A552DPR0_MICAE</name>
<dbReference type="Pfam" id="PF07589">
    <property type="entry name" value="PEP-CTERM"/>
    <property type="match status" value="1"/>
</dbReference>
<evidence type="ECO:0000259" key="1">
    <source>
        <dbReference type="Pfam" id="PF07589"/>
    </source>
</evidence>
<evidence type="ECO:0000313" key="2">
    <source>
        <dbReference type="EMBL" id="TRU24230.1"/>
    </source>
</evidence>
<dbReference type="EMBL" id="SFBL01000129">
    <property type="protein sequence ID" value="TRU24230.1"/>
    <property type="molecule type" value="Genomic_DNA"/>
</dbReference>
<dbReference type="Proteomes" id="UP000319313">
    <property type="component" value="Unassembled WGS sequence"/>
</dbReference>
<dbReference type="Gene3D" id="2.60.120.260">
    <property type="entry name" value="Galactose-binding domain-like"/>
    <property type="match status" value="1"/>
</dbReference>
<protein>
    <submittedName>
        <fullName evidence="2">PEP-CTERM sorting domain-containing protein</fullName>
    </submittedName>
</protein>
<proteinExistence type="predicted"/>
<accession>A0A552DPR0</accession>
<feature type="domain" description="Ice-binding protein C-terminal" evidence="1">
    <location>
        <begin position="205"/>
        <end position="225"/>
    </location>
</feature>
<dbReference type="InterPro" id="IPR008979">
    <property type="entry name" value="Galactose-bd-like_sf"/>
</dbReference>
<sequence length="228" mass="23636">MKLTIKTLVLSTTTFGLMWGVAQNVQATNLIGGVTASTTISGQATWNLDDTVNGKGLPGNIPSLIGDHAPSMNGDSWRSVVNPTLGSTGTITFNLNGSYNLGGFTFWNIGGGSQELTRQGISGVTIEYSSNGGTTWTSLTGAPNSFTQGTSGMPATDQTPQSFSFAPVAATQVRFINLSNFGGFTTPSTNNRIGFSEIQFAGTKIPEPSSLLALLAFGLAGVSLGKRI</sequence>
<dbReference type="SUPFAM" id="SSF49785">
    <property type="entry name" value="Galactose-binding domain-like"/>
    <property type="match status" value="1"/>
</dbReference>
<evidence type="ECO:0000313" key="3">
    <source>
        <dbReference type="Proteomes" id="UP000319313"/>
    </source>
</evidence>
<organism evidence="2 3">
    <name type="scientific">Microcystis aeruginosa Ma_SC_T_19800800_S464</name>
    <dbReference type="NCBI Taxonomy" id="2486257"/>
    <lineage>
        <taxon>Bacteria</taxon>
        <taxon>Bacillati</taxon>
        <taxon>Cyanobacteriota</taxon>
        <taxon>Cyanophyceae</taxon>
        <taxon>Oscillatoriophycideae</taxon>
        <taxon>Chroococcales</taxon>
        <taxon>Microcystaceae</taxon>
        <taxon>Microcystis</taxon>
    </lineage>
</organism>
<dbReference type="InterPro" id="IPR013424">
    <property type="entry name" value="Ice-binding_C"/>
</dbReference>